<organism evidence="2 3">
    <name type="scientific">Cyanidiococcus yangmingshanensis</name>
    <dbReference type="NCBI Taxonomy" id="2690220"/>
    <lineage>
        <taxon>Eukaryota</taxon>
        <taxon>Rhodophyta</taxon>
        <taxon>Bangiophyceae</taxon>
        <taxon>Cyanidiales</taxon>
        <taxon>Cyanidiaceae</taxon>
        <taxon>Cyanidiococcus</taxon>
    </lineage>
</organism>
<sequence length="217" mass="24024">MPVLGEDEERRGVSLRLRGLRFMQRKQQDQQEVAAEPPPVQQLLSSASVVHQKRAVREPAAGHTAETSIVVMLDCEHSVMAEDLSLSAYSTARRCYGTRAPLQPLVTQSPSSQATGEMVHTTTQPISSWPAAPVDELSLRGETLSHASQSFGSDRDAALPNERHRVPLAKTRPGRSVHRSPSTKGTLFKSLSPSKRSIGRYDTKKTLLLRDSWQRQH</sequence>
<gene>
    <name evidence="2" type="ORF">F1559_003242</name>
</gene>
<reference evidence="2 3" key="1">
    <citation type="journal article" date="2020" name="J. Phycol.">
        <title>Comparative genome analysis reveals Cyanidiococcus gen. nov., a new extremophilic red algal genus sister to Cyanidioschyzon (Cyanidioschyzonaceae, Rhodophyta).</title>
        <authorList>
            <person name="Liu S.-L."/>
            <person name="Chiang Y.-R."/>
            <person name="Yoon H.S."/>
            <person name="Fu H.-Y."/>
        </authorList>
    </citation>
    <scope>NUCLEOTIDE SEQUENCE [LARGE SCALE GENOMIC DNA]</scope>
    <source>
        <strain evidence="2 3">THAL066</strain>
    </source>
</reference>
<name>A0A7J7IGY8_9RHOD</name>
<keyword evidence="3" id="KW-1185">Reference proteome</keyword>
<evidence type="ECO:0000256" key="1">
    <source>
        <dbReference type="SAM" id="MobiDB-lite"/>
    </source>
</evidence>
<dbReference type="Proteomes" id="UP000530660">
    <property type="component" value="Unassembled WGS sequence"/>
</dbReference>
<accession>A0A7J7IGY8</accession>
<dbReference type="AlphaFoldDB" id="A0A7J7IGY8"/>
<evidence type="ECO:0000313" key="2">
    <source>
        <dbReference type="EMBL" id="KAF6001777.1"/>
    </source>
</evidence>
<proteinExistence type="predicted"/>
<evidence type="ECO:0000313" key="3">
    <source>
        <dbReference type="Proteomes" id="UP000530660"/>
    </source>
</evidence>
<feature type="compositionally biased region" description="Basic and acidic residues" evidence="1">
    <location>
        <begin position="153"/>
        <end position="165"/>
    </location>
</feature>
<feature type="compositionally biased region" description="Polar residues" evidence="1">
    <location>
        <begin position="179"/>
        <end position="195"/>
    </location>
</feature>
<feature type="region of interest" description="Disordered" evidence="1">
    <location>
        <begin position="147"/>
        <end position="217"/>
    </location>
</feature>
<comment type="caution">
    <text evidence="2">The sequence shown here is derived from an EMBL/GenBank/DDBJ whole genome shotgun (WGS) entry which is preliminary data.</text>
</comment>
<protein>
    <submittedName>
        <fullName evidence="2">Uncharacterized protein</fullName>
    </submittedName>
</protein>
<dbReference type="EMBL" id="VWRR01000013">
    <property type="protein sequence ID" value="KAF6001777.1"/>
    <property type="molecule type" value="Genomic_DNA"/>
</dbReference>